<keyword evidence="14" id="KW-1185">Reference proteome</keyword>
<dbReference type="InterPro" id="IPR027815">
    <property type="entry name" value="CSC1/OSCA1-like_cyt"/>
</dbReference>
<feature type="region of interest" description="Disordered" evidence="7">
    <location>
        <begin position="729"/>
        <end position="780"/>
    </location>
</feature>
<accession>A0A0N1P0N4</accession>
<dbReference type="InterPro" id="IPR003864">
    <property type="entry name" value="CSC1/OSCA1-like_7TM"/>
</dbReference>
<comment type="similarity">
    <text evidence="2">Belongs to the CSC1 (TC 1.A.17) family.</text>
</comment>
<dbReference type="Pfam" id="PF13967">
    <property type="entry name" value="RSN1_TM"/>
    <property type="match status" value="1"/>
</dbReference>
<dbReference type="Gene3D" id="3.30.70.330">
    <property type="match status" value="1"/>
</dbReference>
<keyword evidence="3" id="KW-0813">Transport</keyword>
<feature type="domain" description="CSC1/OSCA1-like 7TM region" evidence="9">
    <location>
        <begin position="400"/>
        <end position="670"/>
    </location>
</feature>
<feature type="region of interest" description="Disordered" evidence="7">
    <location>
        <begin position="269"/>
        <end position="292"/>
    </location>
</feature>
<dbReference type="GO" id="GO:0005227">
    <property type="term" value="F:calcium-activated cation channel activity"/>
    <property type="evidence" value="ECO:0007669"/>
    <property type="project" value="InterPro"/>
</dbReference>
<protein>
    <submittedName>
        <fullName evidence="13">Putative membrane protein</fullName>
    </submittedName>
</protein>
<dbReference type="EMBL" id="LFJN01000006">
    <property type="protein sequence ID" value="KPI43054.1"/>
    <property type="molecule type" value="Genomic_DNA"/>
</dbReference>
<dbReference type="AlphaFoldDB" id="A0A0N1P0N4"/>
<evidence type="ECO:0000259" key="10">
    <source>
        <dbReference type="Pfam" id="PF12621"/>
    </source>
</evidence>
<dbReference type="Pfam" id="PF02714">
    <property type="entry name" value="RSN1_7TM"/>
    <property type="match status" value="1"/>
</dbReference>
<organism evidence="13 14">
    <name type="scientific">Cyphellophora attinorum</name>
    <dbReference type="NCBI Taxonomy" id="1664694"/>
    <lineage>
        <taxon>Eukaryota</taxon>
        <taxon>Fungi</taxon>
        <taxon>Dikarya</taxon>
        <taxon>Ascomycota</taxon>
        <taxon>Pezizomycotina</taxon>
        <taxon>Eurotiomycetes</taxon>
        <taxon>Chaetothyriomycetidae</taxon>
        <taxon>Chaetothyriales</taxon>
        <taxon>Cyphellophoraceae</taxon>
        <taxon>Cyphellophora</taxon>
    </lineage>
</organism>
<keyword evidence="4 8" id="KW-0812">Transmembrane</keyword>
<dbReference type="Pfam" id="PF12621">
    <property type="entry name" value="PHM7_ext"/>
    <property type="match status" value="1"/>
</dbReference>
<dbReference type="GO" id="GO:0005886">
    <property type="term" value="C:plasma membrane"/>
    <property type="evidence" value="ECO:0007669"/>
    <property type="project" value="TreeGrafter"/>
</dbReference>
<evidence type="ECO:0000313" key="14">
    <source>
        <dbReference type="Proteomes" id="UP000038010"/>
    </source>
</evidence>
<evidence type="ECO:0000313" key="13">
    <source>
        <dbReference type="EMBL" id="KPI43054.1"/>
    </source>
</evidence>
<sequence>MASSTLYSLVRRQQNKQDAAQNTSNSASSLVSTLVPTILIAAAIFIVFLVLRNKLARVFQARTFDGLVAKDAQTPAPKTSFLGWLSDYRQLSDEHILQHSSLDNYFFVRYLKMLMVIAFVGCCVTWPILFPVNATGKGGQKQLDLLSMSNIANPNRYYAHALTAWVFFGFVLFVVVRESLYFIGVRQAYFMTSFHAQRLSSRTVLFLGIPKESLSEQALRQVFGHHVRKIWIVPDCEKLEDKIEDRDDLWNKLETGEMKLIINENKKAQKQAKKKGASANPTNPSDPLASVGKKDWPTHKLKFLIGKKVDTIQYGRAELPKLNKDIQEMQNEHFDGRGKSSSAAFVEFSSQAAAQEAMQFTENKKKKTKFSPRYIQVHPEQVIWKNLAMSKASRKLKMALATTVVTLMTIFWAIPVAFVGSLSNVNYLTNELPWLGFINSIPDVILGVVTGLLPVVLLAVLVALVPIICRQLAKFAGAPTLAVVESKTQSWYFIFQVIQVFLITTFSSAASSVVTQIVQNPGSAVNLLAKNLPKASNFYISYFILQGLMIFALQILNIAGLLSIYVLGKILGKTPRKQYTRWMQLIGLGWGSEYPKITNMGVIMLSYSCIAPLVLGFATIGFALMYLGFRYQFLFVLGLKVDMNGEGYLKALRQLLVGLYLATWCLIGLFAISVGDSRAAIGPLVLMVVFLVVLIVCNVLVNAGLKPLESNIPLDLLAGNQASRVLSAESTEEGHGYDSDDTRADPNALHNTSNGAPIVNKGERAQPQNEWQPSVPKDKRKSNFLTSRFENAIDKSRAKATYMHPALAAPKKDMVVWLAQDKLGISRELVRGNKEAGINSTDEFAWLNEKNKVEWDTTQPEKVPIYDEVRYW</sequence>
<dbReference type="Proteomes" id="UP000038010">
    <property type="component" value="Unassembled WGS sequence"/>
</dbReference>
<dbReference type="InterPro" id="IPR022257">
    <property type="entry name" value="PHM7_ext"/>
</dbReference>
<proteinExistence type="inferred from homology"/>
<feature type="transmembrane region" description="Helical" evidence="8">
    <location>
        <begin position="490"/>
        <end position="518"/>
    </location>
</feature>
<feature type="transmembrane region" description="Helical" evidence="8">
    <location>
        <begin position="605"/>
        <end position="631"/>
    </location>
</feature>
<evidence type="ECO:0000256" key="1">
    <source>
        <dbReference type="ARBA" id="ARBA00004141"/>
    </source>
</evidence>
<evidence type="ECO:0000256" key="2">
    <source>
        <dbReference type="ARBA" id="ARBA00007779"/>
    </source>
</evidence>
<keyword evidence="6 8" id="KW-0472">Membrane</keyword>
<feature type="transmembrane region" description="Helical" evidence="8">
    <location>
        <begin position="157"/>
        <end position="176"/>
    </location>
</feature>
<dbReference type="GeneID" id="28733985"/>
<dbReference type="Pfam" id="PF14703">
    <property type="entry name" value="PHM7_cyt"/>
    <property type="match status" value="1"/>
</dbReference>
<feature type="transmembrane region" description="Helical" evidence="8">
    <location>
        <begin position="30"/>
        <end position="51"/>
    </location>
</feature>
<evidence type="ECO:0000256" key="8">
    <source>
        <dbReference type="SAM" id="Phobius"/>
    </source>
</evidence>
<feature type="domain" description="CSC1/OSCA1-like N-terminal transmembrane" evidence="11">
    <location>
        <begin position="30"/>
        <end position="178"/>
    </location>
</feature>
<comment type="subcellular location">
    <subcellularLocation>
        <location evidence="1">Membrane</location>
        <topology evidence="1">Multi-pass membrane protein</topology>
    </subcellularLocation>
</comment>
<evidence type="ECO:0000256" key="6">
    <source>
        <dbReference type="ARBA" id="ARBA00023136"/>
    </source>
</evidence>
<evidence type="ECO:0000256" key="3">
    <source>
        <dbReference type="ARBA" id="ARBA00022448"/>
    </source>
</evidence>
<name>A0A0N1P0N4_9EURO</name>
<dbReference type="InterPro" id="IPR045122">
    <property type="entry name" value="Csc1-like"/>
</dbReference>
<dbReference type="PANTHER" id="PTHR13018:SF26">
    <property type="entry name" value="DOMAIN PROTEIN, PUTATIVE (AFU_ORTHOLOGUE AFUA_5G10920)-RELATED"/>
    <property type="match status" value="1"/>
</dbReference>
<evidence type="ECO:0000256" key="7">
    <source>
        <dbReference type="SAM" id="MobiDB-lite"/>
    </source>
</evidence>
<comment type="caution">
    <text evidence="13">The sequence shown here is derived from an EMBL/GenBank/DDBJ whole genome shotgun (WGS) entry which is preliminary data.</text>
</comment>
<evidence type="ECO:0000259" key="12">
    <source>
        <dbReference type="Pfam" id="PF14703"/>
    </source>
</evidence>
<feature type="domain" description="CSC1/OSCA1-like cytosolic" evidence="12">
    <location>
        <begin position="201"/>
        <end position="386"/>
    </location>
</feature>
<feature type="transmembrane region" description="Helical" evidence="8">
    <location>
        <begin position="684"/>
        <end position="705"/>
    </location>
</feature>
<feature type="transmembrane region" description="Helical" evidence="8">
    <location>
        <begin position="399"/>
        <end position="424"/>
    </location>
</feature>
<gene>
    <name evidence="13" type="ORF">AB675_2157</name>
</gene>
<dbReference type="PANTHER" id="PTHR13018">
    <property type="entry name" value="PROBABLE MEMBRANE PROTEIN DUF221-RELATED"/>
    <property type="match status" value="1"/>
</dbReference>
<evidence type="ECO:0000256" key="5">
    <source>
        <dbReference type="ARBA" id="ARBA00022989"/>
    </source>
</evidence>
<dbReference type="InterPro" id="IPR032880">
    <property type="entry name" value="CSC1/OSCA1-like_N"/>
</dbReference>
<evidence type="ECO:0000259" key="11">
    <source>
        <dbReference type="Pfam" id="PF13967"/>
    </source>
</evidence>
<feature type="compositionally biased region" description="Basic and acidic residues" evidence="7">
    <location>
        <begin position="732"/>
        <end position="744"/>
    </location>
</feature>
<dbReference type="OrthoDB" id="1076608at2759"/>
<feature type="transmembrane region" description="Helical" evidence="8">
    <location>
        <begin position="444"/>
        <end position="469"/>
    </location>
</feature>
<dbReference type="RefSeq" id="XP_018003017.1">
    <property type="nucleotide sequence ID" value="XM_018142105.1"/>
</dbReference>
<evidence type="ECO:0000259" key="9">
    <source>
        <dbReference type="Pfam" id="PF02714"/>
    </source>
</evidence>
<feature type="transmembrane region" description="Helical" evidence="8">
    <location>
        <begin position="538"/>
        <end position="567"/>
    </location>
</feature>
<keyword evidence="5 8" id="KW-1133">Transmembrane helix</keyword>
<evidence type="ECO:0000256" key="4">
    <source>
        <dbReference type="ARBA" id="ARBA00022692"/>
    </source>
</evidence>
<reference evidence="13 14" key="1">
    <citation type="submission" date="2015-06" db="EMBL/GenBank/DDBJ databases">
        <title>Draft genome of the ant-associated black yeast Phialophora attae CBS 131958.</title>
        <authorList>
            <person name="Moreno L.F."/>
            <person name="Stielow B.J."/>
            <person name="de Hoog S."/>
            <person name="Vicente V.A."/>
            <person name="Weiss V.A."/>
            <person name="de Vries M."/>
            <person name="Cruz L.M."/>
            <person name="Souza E.M."/>
        </authorList>
    </citation>
    <scope>NUCLEOTIDE SEQUENCE [LARGE SCALE GENOMIC DNA]</scope>
    <source>
        <strain evidence="13 14">CBS 131958</strain>
    </source>
</reference>
<feature type="domain" description="10TM putative phosphate transporter extracellular tail" evidence="10">
    <location>
        <begin position="791"/>
        <end position="860"/>
    </location>
</feature>
<feature type="transmembrane region" description="Helical" evidence="8">
    <location>
        <begin position="110"/>
        <end position="129"/>
    </location>
</feature>
<dbReference type="InterPro" id="IPR012677">
    <property type="entry name" value="Nucleotide-bd_a/b_plait_sf"/>
</dbReference>
<feature type="transmembrane region" description="Helical" evidence="8">
    <location>
        <begin position="651"/>
        <end position="672"/>
    </location>
</feature>
<dbReference type="VEuPathDB" id="FungiDB:AB675_2157"/>